<dbReference type="EMBL" id="MFKU01000016">
    <property type="protein sequence ID" value="OGG48245.1"/>
    <property type="molecule type" value="Genomic_DNA"/>
</dbReference>
<comment type="caution">
    <text evidence="2">The sequence shown here is derived from an EMBL/GenBank/DDBJ whole genome shotgun (WGS) entry which is preliminary data.</text>
</comment>
<dbReference type="Gene3D" id="3.40.50.150">
    <property type="entry name" value="Vaccinia Virus protein VP39"/>
    <property type="match status" value="1"/>
</dbReference>
<sequence>MKRRTKLNPRDAVGGRWEMGSKGQIELLQRYGLMPQHTVLDVGCGSLRGGLNIIKYLETGNYTGVDISEEILEAGREFLRGASLEGKRPNLFYTDNIEFKEVQGKTFDYLLAISVLTHMPPEDIETLFANLHKVMGDRSVFLATVFLSKTGSIYDTVMRRNFFYPYEWFRDMGARYGLTVERDEKGDAKQNLLVIRKQAAST</sequence>
<proteinExistence type="predicted"/>
<dbReference type="STRING" id="1798481.A2678_01520"/>
<feature type="domain" description="Methyltransferase type 12" evidence="1">
    <location>
        <begin position="40"/>
        <end position="138"/>
    </location>
</feature>
<gene>
    <name evidence="2" type="ORF">A2678_01520</name>
</gene>
<dbReference type="Proteomes" id="UP000178815">
    <property type="component" value="Unassembled WGS sequence"/>
</dbReference>
<dbReference type="AlphaFoldDB" id="A0A1F6CGC8"/>
<evidence type="ECO:0000259" key="1">
    <source>
        <dbReference type="Pfam" id="PF08242"/>
    </source>
</evidence>
<organism evidence="2 3">
    <name type="scientific">Candidatus Kaiserbacteria bacterium RIFCSPHIGHO2_01_FULL_53_31</name>
    <dbReference type="NCBI Taxonomy" id="1798481"/>
    <lineage>
        <taxon>Bacteria</taxon>
        <taxon>Candidatus Kaiseribacteriota</taxon>
    </lineage>
</organism>
<protein>
    <recommendedName>
        <fullName evidence="1">Methyltransferase type 12 domain-containing protein</fullName>
    </recommendedName>
</protein>
<dbReference type="InterPro" id="IPR029063">
    <property type="entry name" value="SAM-dependent_MTases_sf"/>
</dbReference>
<evidence type="ECO:0000313" key="3">
    <source>
        <dbReference type="Proteomes" id="UP000178815"/>
    </source>
</evidence>
<name>A0A1F6CGC8_9BACT</name>
<evidence type="ECO:0000313" key="2">
    <source>
        <dbReference type="EMBL" id="OGG48245.1"/>
    </source>
</evidence>
<dbReference type="PANTHER" id="PTHR37886:SF1">
    <property type="entry name" value="S-ADENOSYL-L-METHIONINE-DEPENDENT METHYLTRANSFERASES SUPERFAMILY PROTEIN"/>
    <property type="match status" value="1"/>
</dbReference>
<dbReference type="PANTHER" id="PTHR37886">
    <property type="entry name" value="S-ADENOSYL-L-METHIONINE-DEPENDENT METHYLTRANSFERASES SUPERFAMILY PROTEIN"/>
    <property type="match status" value="1"/>
</dbReference>
<dbReference type="InterPro" id="IPR013217">
    <property type="entry name" value="Methyltransf_12"/>
</dbReference>
<dbReference type="Pfam" id="PF08242">
    <property type="entry name" value="Methyltransf_12"/>
    <property type="match status" value="1"/>
</dbReference>
<accession>A0A1F6CGC8</accession>
<reference evidence="2 3" key="1">
    <citation type="journal article" date="2016" name="Nat. Commun.">
        <title>Thousands of microbial genomes shed light on interconnected biogeochemical processes in an aquifer system.</title>
        <authorList>
            <person name="Anantharaman K."/>
            <person name="Brown C.T."/>
            <person name="Hug L.A."/>
            <person name="Sharon I."/>
            <person name="Castelle C.J."/>
            <person name="Probst A.J."/>
            <person name="Thomas B.C."/>
            <person name="Singh A."/>
            <person name="Wilkins M.J."/>
            <person name="Karaoz U."/>
            <person name="Brodie E.L."/>
            <person name="Williams K.H."/>
            <person name="Hubbard S.S."/>
            <person name="Banfield J.F."/>
        </authorList>
    </citation>
    <scope>NUCLEOTIDE SEQUENCE [LARGE SCALE GENOMIC DNA]</scope>
</reference>
<dbReference type="SUPFAM" id="SSF53335">
    <property type="entry name" value="S-adenosyl-L-methionine-dependent methyltransferases"/>
    <property type="match status" value="1"/>
</dbReference>
<dbReference type="CDD" id="cd02440">
    <property type="entry name" value="AdoMet_MTases"/>
    <property type="match status" value="1"/>
</dbReference>